<reference evidence="1" key="1">
    <citation type="submission" date="2020-01" db="EMBL/GenBank/DDBJ databases">
        <authorList>
            <person name="Meier V. D."/>
            <person name="Meier V D."/>
        </authorList>
    </citation>
    <scope>NUCLEOTIDE SEQUENCE</scope>
    <source>
        <strain evidence="1">HLG_WM_MAG_07</strain>
    </source>
</reference>
<evidence type="ECO:0000313" key="1">
    <source>
        <dbReference type="EMBL" id="CAA6819814.1"/>
    </source>
</evidence>
<dbReference type="AlphaFoldDB" id="A0A6S6TKC8"/>
<sequence length="187" mass="21249">SVETMPNTPGSFWSEYLIGQQTSTDCLVLNGDVVWFAHTLASEEKNKQRPIYWHIGVELPALQPVIKHFIKQHLNGYTGICNLEMIDDKIIEVHLRGSNAFYDFYGDSFIQQWVTLVDQQTWHNLAPVQEGFVYSIFGDHPLADQAKSIAASFGVDLQADHIVKDRVAICYAEKLALIKQSLDHIFK</sequence>
<organism evidence="1">
    <name type="scientific">uncultured Thiotrichaceae bacterium</name>
    <dbReference type="NCBI Taxonomy" id="298394"/>
    <lineage>
        <taxon>Bacteria</taxon>
        <taxon>Pseudomonadati</taxon>
        <taxon>Pseudomonadota</taxon>
        <taxon>Gammaproteobacteria</taxon>
        <taxon>Thiotrichales</taxon>
        <taxon>Thiotrichaceae</taxon>
        <taxon>environmental samples</taxon>
    </lineage>
</organism>
<protein>
    <submittedName>
        <fullName evidence="1">Uncharacterized protein</fullName>
    </submittedName>
</protein>
<feature type="non-terminal residue" evidence="1">
    <location>
        <position position="1"/>
    </location>
</feature>
<gene>
    <name evidence="1" type="ORF">HELGO_WM18947</name>
</gene>
<accession>A0A6S6TKC8</accession>
<dbReference type="EMBL" id="CACVAY010000095">
    <property type="protein sequence ID" value="CAA6819814.1"/>
    <property type="molecule type" value="Genomic_DNA"/>
</dbReference>
<proteinExistence type="predicted"/>
<name>A0A6S6TKC8_9GAMM</name>